<feature type="chain" id="PRO_5012816077" evidence="1">
    <location>
        <begin position="18"/>
        <end position="150"/>
    </location>
</feature>
<protein>
    <submittedName>
        <fullName evidence="2">Uncharacterized protein</fullName>
    </submittedName>
</protein>
<organism evidence="2 3">
    <name type="scientific">Flavobacterium defluvii</name>
    <dbReference type="NCBI Taxonomy" id="370979"/>
    <lineage>
        <taxon>Bacteria</taxon>
        <taxon>Pseudomonadati</taxon>
        <taxon>Bacteroidota</taxon>
        <taxon>Flavobacteriia</taxon>
        <taxon>Flavobacteriales</taxon>
        <taxon>Flavobacteriaceae</taxon>
        <taxon>Flavobacterium</taxon>
    </lineage>
</organism>
<proteinExistence type="predicted"/>
<dbReference type="AlphaFoldDB" id="A0A1M5RHR1"/>
<dbReference type="Proteomes" id="UP000184071">
    <property type="component" value="Unassembled WGS sequence"/>
</dbReference>
<name>A0A1M5RHR1_9FLAO</name>
<dbReference type="EMBL" id="FQWC01000006">
    <property type="protein sequence ID" value="SHH25323.1"/>
    <property type="molecule type" value="Genomic_DNA"/>
</dbReference>
<keyword evidence="3" id="KW-1185">Reference proteome</keyword>
<keyword evidence="1" id="KW-0732">Signal</keyword>
<gene>
    <name evidence="2" type="ORF">SAMN05443663_106207</name>
</gene>
<feature type="signal peptide" evidence="1">
    <location>
        <begin position="1"/>
        <end position="17"/>
    </location>
</feature>
<reference evidence="3" key="1">
    <citation type="submission" date="2016-11" db="EMBL/GenBank/DDBJ databases">
        <authorList>
            <person name="Varghese N."/>
            <person name="Submissions S."/>
        </authorList>
    </citation>
    <scope>NUCLEOTIDE SEQUENCE [LARGE SCALE GENOMIC DNA]</scope>
    <source>
        <strain evidence="3">DSM 17963</strain>
    </source>
</reference>
<accession>A0A1M5RHR1</accession>
<dbReference type="RefSeq" id="WP_139260518.1">
    <property type="nucleotide sequence ID" value="NZ_FQWC01000006.1"/>
</dbReference>
<evidence type="ECO:0000313" key="2">
    <source>
        <dbReference type="EMBL" id="SHH25323.1"/>
    </source>
</evidence>
<evidence type="ECO:0000256" key="1">
    <source>
        <dbReference type="SAM" id="SignalP"/>
    </source>
</evidence>
<sequence>MKIIFYFILFFTNFLHAQIMADVEDDSSDGRTLTQVEFKRAIILYDKYVASEDFIEMKNKIEKLSSIANENNKLREFVFYEENINNQKIENWVNKNIPKENNGEATKLLSRIVVLNNKINIDNAEIINILKYKASFNQCQEIMNPELRDR</sequence>
<evidence type="ECO:0000313" key="3">
    <source>
        <dbReference type="Proteomes" id="UP000184071"/>
    </source>
</evidence>